<evidence type="ECO:0000256" key="1">
    <source>
        <dbReference type="ARBA" id="ARBA00004533"/>
    </source>
</evidence>
<evidence type="ECO:0000259" key="8">
    <source>
        <dbReference type="Pfam" id="PF02470"/>
    </source>
</evidence>
<evidence type="ECO:0000256" key="6">
    <source>
        <dbReference type="ARBA" id="ARBA00023136"/>
    </source>
</evidence>
<evidence type="ECO:0000256" key="4">
    <source>
        <dbReference type="ARBA" id="ARBA00022692"/>
    </source>
</evidence>
<dbReference type="PANTHER" id="PTHR30462:SF0">
    <property type="entry name" value="INTERMEMBRANE TRANSPORT PROTEIN YEBT"/>
    <property type="match status" value="1"/>
</dbReference>
<evidence type="ECO:0000256" key="7">
    <source>
        <dbReference type="SAM" id="Coils"/>
    </source>
</evidence>
<keyword evidence="7" id="KW-0175">Coiled coil</keyword>
<gene>
    <name evidence="9" type="ORF">AABB29_17710</name>
</gene>
<dbReference type="RefSeq" id="WP_341366767.1">
    <property type="nucleotide sequence ID" value="NZ_CP150951.2"/>
</dbReference>
<keyword evidence="10" id="KW-1185">Reference proteome</keyword>
<dbReference type="Proteomes" id="UP001440612">
    <property type="component" value="Chromosome"/>
</dbReference>
<name>A0ABZ2V2K4_9RHOB</name>
<evidence type="ECO:0000313" key="10">
    <source>
        <dbReference type="Proteomes" id="UP001440612"/>
    </source>
</evidence>
<dbReference type="InterPro" id="IPR003399">
    <property type="entry name" value="Mce/MlaD"/>
</dbReference>
<dbReference type="InterPro" id="IPR051800">
    <property type="entry name" value="PqiA-PqiB_transport"/>
</dbReference>
<keyword evidence="6" id="KW-0472">Membrane</keyword>
<dbReference type="PANTHER" id="PTHR30462">
    <property type="entry name" value="INTERMEMBRANE TRANSPORT PROTEIN PQIB-RELATED"/>
    <property type="match status" value="1"/>
</dbReference>
<keyword evidence="3" id="KW-0997">Cell inner membrane</keyword>
<feature type="domain" description="Mce/MlaD" evidence="8">
    <location>
        <begin position="140"/>
        <end position="200"/>
    </location>
</feature>
<comment type="subcellular location">
    <subcellularLocation>
        <location evidence="1">Cell inner membrane</location>
    </subcellularLocation>
</comment>
<evidence type="ECO:0000256" key="5">
    <source>
        <dbReference type="ARBA" id="ARBA00022989"/>
    </source>
</evidence>
<reference evidence="10" key="1">
    <citation type="submission" date="2024-04" db="EMBL/GenBank/DDBJ databases">
        <title>Phylogenomic analyses of a clade within the roseobacter group suggest taxonomic reassignments of species of the genera Aestuariivita, Citreicella, Loktanella, Nautella, Pelagibaca, Ruegeria, Thalassobius, Thiobacimonas and Tropicibacter, and the proposal o.</title>
        <authorList>
            <person name="Jeon C.O."/>
        </authorList>
    </citation>
    <scope>NUCLEOTIDE SEQUENCE [LARGE SCALE GENOMIC DNA]</scope>
    <source>
        <strain evidence="10">BS5-3</strain>
    </source>
</reference>
<feature type="domain" description="Mce/MlaD" evidence="8">
    <location>
        <begin position="24"/>
        <end position="111"/>
    </location>
</feature>
<feature type="domain" description="Mce/MlaD" evidence="8">
    <location>
        <begin position="275"/>
        <end position="371"/>
    </location>
</feature>
<evidence type="ECO:0000256" key="2">
    <source>
        <dbReference type="ARBA" id="ARBA00022475"/>
    </source>
</evidence>
<sequence length="670" mass="71210">MWFVPIIALTVSLWAAWQSYLDRGSLITITFENASGITAGETTIKYRDVTVGEVETVEFDAGLSVVLVHARIDKTVAPYLDDDAQFWVVRPDVSVRGISGLETVLSGVYIEGNWDTQADVAQTEFTGLEEPVLTRAGQRGIQIVLRTDDGGSVSAGAPVLHKGIEVGYLEEPELSFDGTQVLVNAFIEAPFDRRITTSTRFWDTSGFSVSFGTGGVALNVNSLASLIEGGIEFDTIVSGGVPVQDGHIFDIFFDEDTARDSLFTDPNAEVLEVAVLFEESVSGLTPGSEVRFQGIRIGEVSDLNAIVVGEGISAEVRLQAVLAIEPSRLGMGAEATTDDALQLLSDFVERGLRARMVTGNILSGTLLVELIQIEDALPAILTSSAGIYPIVPTTDSEISDVAATAEGVLSRINALPVEELMDGAINMMDSIESLANDEATRSAPASLVALLEDSRALLTDEDLLAVPSDLRNVIGDLDAIVTQAAELDVVGDLDAALESATAAAANIQRATENLPEITIQIEELTRRANSLEFEALVASATETLAAIDTFISNEDTAAMPAGLNAALEEMRQFLVEVRQGGAIENVNAALASANEAAQAVEDAVSTLPALSARASRLVALTEEVIASYGERSRFSAETLATLRDIQEAADAVYSLSRTIERNPNSLLIGR</sequence>
<accession>A0ABZ2V2K4</accession>
<keyword evidence="5" id="KW-1133">Transmembrane helix</keyword>
<dbReference type="Pfam" id="PF02470">
    <property type="entry name" value="MlaD"/>
    <property type="match status" value="3"/>
</dbReference>
<evidence type="ECO:0000256" key="3">
    <source>
        <dbReference type="ARBA" id="ARBA00022519"/>
    </source>
</evidence>
<organism evidence="9 10">
    <name type="scientific">Yoonia phaeophyticola</name>
    <dbReference type="NCBI Taxonomy" id="3137369"/>
    <lineage>
        <taxon>Bacteria</taxon>
        <taxon>Pseudomonadati</taxon>
        <taxon>Pseudomonadota</taxon>
        <taxon>Alphaproteobacteria</taxon>
        <taxon>Rhodobacterales</taxon>
        <taxon>Paracoccaceae</taxon>
        <taxon>Yoonia</taxon>
    </lineage>
</organism>
<evidence type="ECO:0000313" key="9">
    <source>
        <dbReference type="EMBL" id="WZC48653.1"/>
    </source>
</evidence>
<proteinExistence type="predicted"/>
<protein>
    <submittedName>
        <fullName evidence="9">Intermembrane transport protein PqiB</fullName>
    </submittedName>
</protein>
<dbReference type="EMBL" id="CP150951">
    <property type="protein sequence ID" value="WZC48653.1"/>
    <property type="molecule type" value="Genomic_DNA"/>
</dbReference>
<feature type="coiled-coil region" evidence="7">
    <location>
        <begin position="507"/>
        <end position="534"/>
    </location>
</feature>
<keyword evidence="2" id="KW-1003">Cell membrane</keyword>
<keyword evidence="4" id="KW-0812">Transmembrane</keyword>